<organism evidence="1">
    <name type="scientific">Notodromas monacha</name>
    <dbReference type="NCBI Taxonomy" id="399045"/>
    <lineage>
        <taxon>Eukaryota</taxon>
        <taxon>Metazoa</taxon>
        <taxon>Ecdysozoa</taxon>
        <taxon>Arthropoda</taxon>
        <taxon>Crustacea</taxon>
        <taxon>Oligostraca</taxon>
        <taxon>Ostracoda</taxon>
        <taxon>Podocopa</taxon>
        <taxon>Podocopida</taxon>
        <taxon>Cypridocopina</taxon>
        <taxon>Cypridoidea</taxon>
        <taxon>Cyprididae</taxon>
        <taxon>Notodromas</taxon>
    </lineage>
</organism>
<protein>
    <submittedName>
        <fullName evidence="1">Uncharacterized protein</fullName>
    </submittedName>
</protein>
<evidence type="ECO:0000313" key="1">
    <source>
        <dbReference type="EMBL" id="CAD7280255.1"/>
    </source>
</evidence>
<proteinExistence type="predicted"/>
<dbReference type="SUPFAM" id="SSF53649">
    <property type="entry name" value="Alkaline phosphatase-like"/>
    <property type="match status" value="1"/>
</dbReference>
<dbReference type="InterPro" id="IPR017850">
    <property type="entry name" value="Alkaline_phosphatase_core_sf"/>
</dbReference>
<evidence type="ECO:0000313" key="2">
    <source>
        <dbReference type="Proteomes" id="UP000678499"/>
    </source>
</evidence>
<keyword evidence="2" id="KW-1185">Reference proteome</keyword>
<dbReference type="PANTHER" id="PTHR10974">
    <property type="entry name" value="FI08016P-RELATED"/>
    <property type="match status" value="1"/>
</dbReference>
<accession>A0A7R9BS81</accession>
<dbReference type="PANTHER" id="PTHR10974:SF1">
    <property type="entry name" value="FI08016P-RELATED"/>
    <property type="match status" value="1"/>
</dbReference>
<gene>
    <name evidence="1" type="ORF">NMOB1V02_LOCUS7917</name>
</gene>
<reference evidence="1" key="1">
    <citation type="submission" date="2020-11" db="EMBL/GenBank/DDBJ databases">
        <authorList>
            <person name="Tran Van P."/>
        </authorList>
    </citation>
    <scope>NUCLEOTIDE SEQUENCE</scope>
</reference>
<dbReference type="EMBL" id="OA884078">
    <property type="protein sequence ID" value="CAD7280255.1"/>
    <property type="molecule type" value="Genomic_DNA"/>
</dbReference>
<dbReference type="Gene3D" id="3.40.720.10">
    <property type="entry name" value="Alkaline Phosphatase, subunit A"/>
    <property type="match status" value="1"/>
</dbReference>
<dbReference type="Pfam" id="PF02995">
    <property type="entry name" value="DUF229"/>
    <property type="match status" value="1"/>
</dbReference>
<sequence>MAEIQECKRHAPRYETAQKLTGLLEFTKRKNISNTRSFGRCDELPILQPNLLNPTGLPTPALPGSRWLSRSEENRPSLARHQTDLLAKILPIYAQTGEAQQAGIEMAHYSASRAERGLVKVARGGRSQQEHEFLQGGLITSRHIEDAASYEGLWKALHRLGYVTLYHEWNEEGTWLGTFQQFRSLQGFRNPPTDHYNRAFQAEQEYLRDIWLEYPDKPKFFFYIDAFYTHASNELSAIDHELLEFLKWTQSSEVQNNTLFILMSDHASFIYSPEEGEFRVQMESRSPLLHISYPPWMTSDAIASLKINAKERLVTTFDLHRTLTELPYMFSKSKTVPGPKPLPCQVNELCYNIFQEIPKTRSCADAGIQPPWCGCVEPLLVEEAEKNKVVELCSQKALILINSHLKASRLMLEHICEPWRLVEVVSSWVYGGPGMGNHSKHFHFTYDPEMLTKSVAYSAIIKAQPGSTPFQITFRYKEKAEDPCSMKAEFKTEYSSIFIGLITALLMNLVIPEEEHLQG</sequence>
<name>A0A7R9BS81_9CRUS</name>
<dbReference type="AlphaFoldDB" id="A0A7R9BS81"/>
<dbReference type="OrthoDB" id="6378171at2759"/>
<dbReference type="GO" id="GO:0005615">
    <property type="term" value="C:extracellular space"/>
    <property type="evidence" value="ECO:0007669"/>
    <property type="project" value="TreeGrafter"/>
</dbReference>
<dbReference type="InterPro" id="IPR004245">
    <property type="entry name" value="DUF229"/>
</dbReference>
<dbReference type="EMBL" id="CAJPEX010002041">
    <property type="protein sequence ID" value="CAG0920407.1"/>
    <property type="molecule type" value="Genomic_DNA"/>
</dbReference>
<dbReference type="Proteomes" id="UP000678499">
    <property type="component" value="Unassembled WGS sequence"/>
</dbReference>